<feature type="region of interest" description="Disordered" evidence="1">
    <location>
        <begin position="31"/>
        <end position="52"/>
    </location>
</feature>
<gene>
    <name evidence="2" type="primary">ORF46758</name>
</gene>
<dbReference type="AlphaFoldDB" id="A0A0B6Z3S7"/>
<name>A0A0B6Z3S7_9EUPU</name>
<proteinExistence type="predicted"/>
<reference evidence="2" key="1">
    <citation type="submission" date="2014-12" db="EMBL/GenBank/DDBJ databases">
        <title>Insight into the proteome of Arion vulgaris.</title>
        <authorList>
            <person name="Aradska J."/>
            <person name="Bulat T."/>
            <person name="Smidak R."/>
            <person name="Sarate P."/>
            <person name="Gangsoo J."/>
            <person name="Sialana F."/>
            <person name="Bilban M."/>
            <person name="Lubec G."/>
        </authorList>
    </citation>
    <scope>NUCLEOTIDE SEQUENCE</scope>
    <source>
        <tissue evidence="2">Skin</tissue>
    </source>
</reference>
<protein>
    <submittedName>
        <fullName evidence="2">Uncharacterized protein</fullName>
    </submittedName>
</protein>
<evidence type="ECO:0000256" key="1">
    <source>
        <dbReference type="SAM" id="MobiDB-lite"/>
    </source>
</evidence>
<sequence length="52" mass="6035">MLTSPLSIWDKQWVGEPRDILQRKKTVQQQLKDHTENGSSLMGQNGHQIKFT</sequence>
<feature type="compositionally biased region" description="Polar residues" evidence="1">
    <location>
        <begin position="37"/>
        <end position="52"/>
    </location>
</feature>
<dbReference type="EMBL" id="HACG01016132">
    <property type="protein sequence ID" value="CEK62997.1"/>
    <property type="molecule type" value="Transcribed_RNA"/>
</dbReference>
<organism evidence="2">
    <name type="scientific">Arion vulgaris</name>
    <dbReference type="NCBI Taxonomy" id="1028688"/>
    <lineage>
        <taxon>Eukaryota</taxon>
        <taxon>Metazoa</taxon>
        <taxon>Spiralia</taxon>
        <taxon>Lophotrochozoa</taxon>
        <taxon>Mollusca</taxon>
        <taxon>Gastropoda</taxon>
        <taxon>Heterobranchia</taxon>
        <taxon>Euthyneura</taxon>
        <taxon>Panpulmonata</taxon>
        <taxon>Eupulmonata</taxon>
        <taxon>Stylommatophora</taxon>
        <taxon>Helicina</taxon>
        <taxon>Arionoidea</taxon>
        <taxon>Arionidae</taxon>
        <taxon>Arion</taxon>
    </lineage>
</organism>
<evidence type="ECO:0000313" key="2">
    <source>
        <dbReference type="EMBL" id="CEK62997.1"/>
    </source>
</evidence>
<accession>A0A0B6Z3S7</accession>